<feature type="transmembrane region" description="Helical" evidence="8">
    <location>
        <begin position="334"/>
        <end position="352"/>
    </location>
</feature>
<feature type="transmembrane region" description="Helical" evidence="8">
    <location>
        <begin position="54"/>
        <end position="82"/>
    </location>
</feature>
<evidence type="ECO:0000256" key="6">
    <source>
        <dbReference type="ARBA" id="ARBA00022989"/>
    </source>
</evidence>
<evidence type="ECO:0000256" key="1">
    <source>
        <dbReference type="ARBA" id="ARBA00004651"/>
    </source>
</evidence>
<comment type="similarity">
    <text evidence="2 8">Belongs to the lactate permease family.</text>
</comment>
<organism evidence="9 10">
    <name type="scientific">Carboxydichorda subterranea</name>
    <dbReference type="NCBI Taxonomy" id="3109565"/>
    <lineage>
        <taxon>Bacteria</taxon>
        <taxon>Bacillati</taxon>
        <taxon>Bacillota</taxon>
        <taxon>Limnochordia</taxon>
        <taxon>Limnochordales</taxon>
        <taxon>Geochordaceae</taxon>
        <taxon>Carboxydichorda</taxon>
    </lineage>
</organism>
<keyword evidence="10" id="KW-1185">Reference proteome</keyword>
<dbReference type="Pfam" id="PF02652">
    <property type="entry name" value="Lactate_perm"/>
    <property type="match status" value="2"/>
</dbReference>
<comment type="function">
    <text evidence="8">Uptake of L-lactate across the membrane. Can also transport D-lactate and glycolate.</text>
</comment>
<feature type="transmembrane region" description="Helical" evidence="8">
    <location>
        <begin position="186"/>
        <end position="203"/>
    </location>
</feature>
<accession>A0ABZ1C1A5</accession>
<evidence type="ECO:0000256" key="8">
    <source>
        <dbReference type="RuleBase" id="RU365092"/>
    </source>
</evidence>
<evidence type="ECO:0000256" key="2">
    <source>
        <dbReference type="ARBA" id="ARBA00010100"/>
    </source>
</evidence>
<feature type="transmembrane region" description="Helical" evidence="8">
    <location>
        <begin position="131"/>
        <end position="150"/>
    </location>
</feature>
<gene>
    <name evidence="9" type="ORF">U7230_06920</name>
</gene>
<keyword evidence="5 8" id="KW-0812">Transmembrane</keyword>
<sequence>MLQAAVPDALALGAEVGAIMLGGVLLYELMRRAGAYRTVGAWLAREVADPAGRLLLMTLGVAPFVESVTGFGVGAVVTYPLFVQMGFAPQEAGILALLGLVAVPCGALAPGTLVASKLAGVSFQSLGEASAALSLPVFLICGGAAMVVGMGWRQASRQTGKLLIAAASLWGGIWLANRFAGTPPAGALGSLAGIGAGLVMGRASRDPLRTRGSTWERAAPRPEEEMPVVRALVPYVALVGLLVMSPGVVSLAAKMGWSLEAAAGSSLPWLWATCGFASLWFRLSLRTVAAALREALARWAPAALTTVLFVLLGNVMRVSGMAMALAEEASELRWGYLALAPWVGALGGFITGSNTGANAMFAAAQAGAAVRLGYPRLTSRER</sequence>
<dbReference type="RefSeq" id="WP_324717992.1">
    <property type="nucleotide sequence ID" value="NZ_CP141615.1"/>
</dbReference>
<reference evidence="9 10" key="1">
    <citation type="journal article" date="2024" name="Front. Microbiol.">
        <title>Novel thermophilic genera Geochorda gen. nov. and Carboxydochorda gen. nov. from the deep terrestrial subsurface reveal the ecophysiological diversity in the class Limnochordia.</title>
        <authorList>
            <person name="Karnachuk O.V."/>
            <person name="Lukina A.P."/>
            <person name="Avakyan M.R."/>
            <person name="Kadnikov V.V."/>
            <person name="Begmatov S."/>
            <person name="Beletsky A.V."/>
            <person name="Vlasova K.G."/>
            <person name="Novikov A.A."/>
            <person name="Shcherbakova V.A."/>
            <person name="Mardanov A.V."/>
            <person name="Ravin N.V."/>
        </authorList>
    </citation>
    <scope>NUCLEOTIDE SEQUENCE [LARGE SCALE GENOMIC DNA]</scope>
    <source>
        <strain evidence="9 10">L945</strain>
    </source>
</reference>
<evidence type="ECO:0000256" key="3">
    <source>
        <dbReference type="ARBA" id="ARBA00022448"/>
    </source>
</evidence>
<evidence type="ECO:0000313" key="10">
    <source>
        <dbReference type="Proteomes" id="UP001332192"/>
    </source>
</evidence>
<feature type="transmembrane region" description="Helical" evidence="8">
    <location>
        <begin position="295"/>
        <end position="314"/>
    </location>
</feature>
<evidence type="ECO:0000256" key="5">
    <source>
        <dbReference type="ARBA" id="ARBA00022692"/>
    </source>
</evidence>
<dbReference type="InterPro" id="IPR003804">
    <property type="entry name" value="Lactate_perm"/>
</dbReference>
<protein>
    <recommendedName>
        <fullName evidence="8">L-lactate permease</fullName>
    </recommendedName>
</protein>
<evidence type="ECO:0000313" key="9">
    <source>
        <dbReference type="EMBL" id="WRP18719.1"/>
    </source>
</evidence>
<feature type="transmembrane region" description="Helical" evidence="8">
    <location>
        <begin position="9"/>
        <end position="27"/>
    </location>
</feature>
<name>A0ABZ1C1A5_9FIRM</name>
<keyword evidence="7 8" id="KW-0472">Membrane</keyword>
<dbReference type="PANTHER" id="PTHR30003">
    <property type="entry name" value="L-LACTATE PERMEASE"/>
    <property type="match status" value="1"/>
</dbReference>
<keyword evidence="4 8" id="KW-1003">Cell membrane</keyword>
<keyword evidence="3 8" id="KW-0813">Transport</keyword>
<dbReference type="EMBL" id="CP141615">
    <property type="protein sequence ID" value="WRP18719.1"/>
    <property type="molecule type" value="Genomic_DNA"/>
</dbReference>
<feature type="transmembrane region" description="Helical" evidence="8">
    <location>
        <begin position="94"/>
        <end position="119"/>
    </location>
</feature>
<keyword evidence="6 8" id="KW-1133">Transmembrane helix</keyword>
<comment type="caution">
    <text evidence="8">Lacks conserved residue(s) required for the propagation of feature annotation.</text>
</comment>
<dbReference type="Proteomes" id="UP001332192">
    <property type="component" value="Chromosome"/>
</dbReference>
<comment type="subcellular location">
    <subcellularLocation>
        <location evidence="1 8">Cell membrane</location>
        <topology evidence="1 8">Multi-pass membrane protein</topology>
    </subcellularLocation>
</comment>
<proteinExistence type="inferred from homology"/>
<dbReference type="PANTHER" id="PTHR30003:SF0">
    <property type="entry name" value="GLYCOLATE PERMEASE GLCA-RELATED"/>
    <property type="match status" value="1"/>
</dbReference>
<evidence type="ECO:0000256" key="7">
    <source>
        <dbReference type="ARBA" id="ARBA00023136"/>
    </source>
</evidence>
<evidence type="ECO:0000256" key="4">
    <source>
        <dbReference type="ARBA" id="ARBA00022475"/>
    </source>
</evidence>
<feature type="transmembrane region" description="Helical" evidence="8">
    <location>
        <begin position="265"/>
        <end position="283"/>
    </location>
</feature>
<feature type="transmembrane region" description="Helical" evidence="8">
    <location>
        <begin position="231"/>
        <end position="253"/>
    </location>
</feature>